<evidence type="ECO:0000313" key="4">
    <source>
        <dbReference type="EMBL" id="HIW01935.1"/>
    </source>
</evidence>
<organism evidence="4 5">
    <name type="scientific">Candidatus Protoclostridium stercorigallinarum</name>
    <dbReference type="NCBI Taxonomy" id="2838741"/>
    <lineage>
        <taxon>Bacteria</taxon>
        <taxon>Bacillati</taxon>
        <taxon>Bacillota</taxon>
        <taxon>Clostridia</taxon>
        <taxon>Candidatus Protoclostridium</taxon>
    </lineage>
</organism>
<dbReference type="PANTHER" id="PTHR10509">
    <property type="entry name" value="O-METHYLTRANSFERASE-RELATED"/>
    <property type="match status" value="1"/>
</dbReference>
<dbReference type="InterPro" id="IPR002935">
    <property type="entry name" value="SAM_O-MeTrfase"/>
</dbReference>
<dbReference type="InterPro" id="IPR029063">
    <property type="entry name" value="SAM-dependent_MTases_sf"/>
</dbReference>
<protein>
    <submittedName>
        <fullName evidence="4">O-methyltransferase</fullName>
    </submittedName>
</protein>
<dbReference type="EMBL" id="DXHS01000019">
    <property type="protein sequence ID" value="HIW01935.1"/>
    <property type="molecule type" value="Genomic_DNA"/>
</dbReference>
<accession>A0A9D1PZT1</accession>
<dbReference type="PROSITE" id="PS51682">
    <property type="entry name" value="SAM_OMT_I"/>
    <property type="match status" value="1"/>
</dbReference>
<dbReference type="Proteomes" id="UP000823990">
    <property type="component" value="Unassembled WGS sequence"/>
</dbReference>
<dbReference type="PANTHER" id="PTHR10509:SF14">
    <property type="entry name" value="CAFFEOYL-COA O-METHYLTRANSFERASE 3-RELATED"/>
    <property type="match status" value="1"/>
</dbReference>
<dbReference type="Pfam" id="PF01596">
    <property type="entry name" value="Methyltransf_3"/>
    <property type="match status" value="1"/>
</dbReference>
<evidence type="ECO:0000256" key="1">
    <source>
        <dbReference type="ARBA" id="ARBA00022603"/>
    </source>
</evidence>
<dbReference type="SUPFAM" id="SSF53335">
    <property type="entry name" value="S-adenosyl-L-methionine-dependent methyltransferases"/>
    <property type="match status" value="1"/>
</dbReference>
<gene>
    <name evidence="4" type="ORF">H9892_01185</name>
</gene>
<dbReference type="GO" id="GO:0008171">
    <property type="term" value="F:O-methyltransferase activity"/>
    <property type="evidence" value="ECO:0007669"/>
    <property type="project" value="InterPro"/>
</dbReference>
<name>A0A9D1PZT1_9FIRM</name>
<dbReference type="CDD" id="cd02440">
    <property type="entry name" value="AdoMet_MTases"/>
    <property type="match status" value="1"/>
</dbReference>
<keyword evidence="3" id="KW-0949">S-adenosyl-L-methionine</keyword>
<evidence type="ECO:0000256" key="2">
    <source>
        <dbReference type="ARBA" id="ARBA00022679"/>
    </source>
</evidence>
<sequence length="214" mass="23897">MSYYEYGNTEKYLLSLLPRSVQPELDEVRREAEALGVPVISETGAQLLKNVTMITDPKRVLEIGTGTGYSGLLMLLNSRARLYTVDFDAEAIERAEENFRAYGCARRAEIFEGDASEVIPMVEGTFDLIFLDGPKGRYYEFLPYLIRLLPVGGVLLCDNVLYSDRMSGGRPVPKSKRTIAERLELFIKAVTTDERLVTSVLPVGDGMSLSVRVK</sequence>
<dbReference type="AlphaFoldDB" id="A0A9D1PZT1"/>
<dbReference type="InterPro" id="IPR050362">
    <property type="entry name" value="Cation-dep_OMT"/>
</dbReference>
<comment type="caution">
    <text evidence="4">The sequence shown here is derived from an EMBL/GenBank/DDBJ whole genome shotgun (WGS) entry which is preliminary data.</text>
</comment>
<proteinExistence type="predicted"/>
<reference evidence="4" key="2">
    <citation type="submission" date="2021-04" db="EMBL/GenBank/DDBJ databases">
        <authorList>
            <person name="Gilroy R."/>
        </authorList>
    </citation>
    <scope>NUCLEOTIDE SEQUENCE</scope>
    <source>
        <strain evidence="4">12435</strain>
    </source>
</reference>
<keyword evidence="2" id="KW-0808">Transferase</keyword>
<reference evidence="4" key="1">
    <citation type="journal article" date="2021" name="PeerJ">
        <title>Extensive microbial diversity within the chicken gut microbiome revealed by metagenomics and culture.</title>
        <authorList>
            <person name="Gilroy R."/>
            <person name="Ravi A."/>
            <person name="Getino M."/>
            <person name="Pursley I."/>
            <person name="Horton D.L."/>
            <person name="Alikhan N.F."/>
            <person name="Baker D."/>
            <person name="Gharbi K."/>
            <person name="Hall N."/>
            <person name="Watson M."/>
            <person name="Adriaenssens E.M."/>
            <person name="Foster-Nyarko E."/>
            <person name="Jarju S."/>
            <person name="Secka A."/>
            <person name="Antonio M."/>
            <person name="Oren A."/>
            <person name="Chaudhuri R.R."/>
            <person name="La Ragione R."/>
            <person name="Hildebrand F."/>
            <person name="Pallen M.J."/>
        </authorList>
    </citation>
    <scope>NUCLEOTIDE SEQUENCE</scope>
    <source>
        <strain evidence="4">12435</strain>
    </source>
</reference>
<dbReference type="GO" id="GO:0032259">
    <property type="term" value="P:methylation"/>
    <property type="evidence" value="ECO:0007669"/>
    <property type="project" value="UniProtKB-KW"/>
</dbReference>
<evidence type="ECO:0000256" key="3">
    <source>
        <dbReference type="ARBA" id="ARBA00022691"/>
    </source>
</evidence>
<keyword evidence="1" id="KW-0489">Methyltransferase</keyword>
<evidence type="ECO:0000313" key="5">
    <source>
        <dbReference type="Proteomes" id="UP000823990"/>
    </source>
</evidence>
<dbReference type="Gene3D" id="3.40.50.150">
    <property type="entry name" value="Vaccinia Virus protein VP39"/>
    <property type="match status" value="1"/>
</dbReference>
<dbReference type="GO" id="GO:0008757">
    <property type="term" value="F:S-adenosylmethionine-dependent methyltransferase activity"/>
    <property type="evidence" value="ECO:0007669"/>
    <property type="project" value="TreeGrafter"/>
</dbReference>